<feature type="domain" description="EamA" evidence="7">
    <location>
        <begin position="171"/>
        <end position="308"/>
    </location>
</feature>
<dbReference type="InterPro" id="IPR037185">
    <property type="entry name" value="EmrE-like"/>
</dbReference>
<dbReference type="GO" id="GO:0016020">
    <property type="term" value="C:membrane"/>
    <property type="evidence" value="ECO:0007669"/>
    <property type="project" value="UniProtKB-SubCell"/>
</dbReference>
<feature type="domain" description="EamA" evidence="7">
    <location>
        <begin position="372"/>
        <end position="498"/>
    </location>
</feature>
<proteinExistence type="inferred from homology"/>
<feature type="transmembrane region" description="Helical" evidence="6">
    <location>
        <begin position="560"/>
        <end position="581"/>
    </location>
</feature>
<feature type="transmembrane region" description="Helical" evidence="6">
    <location>
        <begin position="386"/>
        <end position="406"/>
    </location>
</feature>
<dbReference type="GO" id="GO:0022857">
    <property type="term" value="F:transmembrane transporter activity"/>
    <property type="evidence" value="ECO:0007669"/>
    <property type="project" value="InterPro"/>
</dbReference>
<dbReference type="PANTHER" id="PTHR31218">
    <property type="entry name" value="WAT1-RELATED PROTEIN"/>
    <property type="match status" value="1"/>
</dbReference>
<comment type="similarity">
    <text evidence="2">Belongs to the drug/metabolite transporter (DMT) superfamily. Plant drug/metabolite exporter (P-DME) (TC 2.A.7.4) family.</text>
</comment>
<keyword evidence="9" id="KW-1185">Reference proteome</keyword>
<feature type="transmembrane region" description="Helical" evidence="6">
    <location>
        <begin position="91"/>
        <end position="112"/>
    </location>
</feature>
<evidence type="ECO:0000313" key="9">
    <source>
        <dbReference type="Proteomes" id="UP001172457"/>
    </source>
</evidence>
<keyword evidence="5 6" id="KW-0472">Membrane</keyword>
<feature type="transmembrane region" description="Helical" evidence="6">
    <location>
        <begin position="233"/>
        <end position="252"/>
    </location>
</feature>
<evidence type="ECO:0000313" key="8">
    <source>
        <dbReference type="EMBL" id="KAJ9564811.1"/>
    </source>
</evidence>
<keyword evidence="3 6" id="KW-0812">Transmembrane</keyword>
<feature type="domain" description="EamA" evidence="7">
    <location>
        <begin position="9"/>
        <end position="139"/>
    </location>
</feature>
<evidence type="ECO:0000256" key="1">
    <source>
        <dbReference type="ARBA" id="ARBA00004141"/>
    </source>
</evidence>
<dbReference type="Pfam" id="PF00892">
    <property type="entry name" value="EamA"/>
    <property type="match status" value="4"/>
</dbReference>
<feature type="transmembrane region" description="Helical" evidence="6">
    <location>
        <begin position="418"/>
        <end position="443"/>
    </location>
</feature>
<dbReference type="InterPro" id="IPR000620">
    <property type="entry name" value="EamA_dom"/>
</dbReference>
<feature type="transmembrane region" description="Helical" evidence="6">
    <location>
        <begin position="449"/>
        <end position="471"/>
    </location>
</feature>
<feature type="transmembrane region" description="Helical" evidence="6">
    <location>
        <begin position="625"/>
        <end position="645"/>
    </location>
</feature>
<evidence type="ECO:0000256" key="2">
    <source>
        <dbReference type="ARBA" id="ARBA00007635"/>
    </source>
</evidence>
<feature type="transmembrane region" description="Helical" evidence="6">
    <location>
        <begin position="528"/>
        <end position="548"/>
    </location>
</feature>
<gene>
    <name evidence="8" type="ORF">OSB04_000777</name>
</gene>
<comment type="caution">
    <text evidence="8">The sequence shown here is derived from an EMBL/GenBank/DDBJ whole genome shotgun (WGS) entry which is preliminary data.</text>
</comment>
<evidence type="ECO:0000256" key="6">
    <source>
        <dbReference type="SAM" id="Phobius"/>
    </source>
</evidence>
<dbReference type="EMBL" id="JARYMX010000001">
    <property type="protein sequence ID" value="KAJ9564811.1"/>
    <property type="molecule type" value="Genomic_DNA"/>
</dbReference>
<feature type="transmembrane region" description="Helical" evidence="6">
    <location>
        <begin position="596"/>
        <end position="618"/>
    </location>
</feature>
<evidence type="ECO:0000259" key="7">
    <source>
        <dbReference type="Pfam" id="PF00892"/>
    </source>
</evidence>
<feature type="transmembrane region" description="Helical" evidence="6">
    <location>
        <begin position="27"/>
        <end position="49"/>
    </location>
</feature>
<evidence type="ECO:0000256" key="4">
    <source>
        <dbReference type="ARBA" id="ARBA00022989"/>
    </source>
</evidence>
<keyword evidence="4 6" id="KW-1133">Transmembrane helix</keyword>
<feature type="transmembrane region" description="Helical" evidence="6">
    <location>
        <begin position="290"/>
        <end position="311"/>
    </location>
</feature>
<feature type="transmembrane region" description="Helical" evidence="6">
    <location>
        <begin position="168"/>
        <end position="188"/>
    </location>
</feature>
<reference evidence="8" key="1">
    <citation type="submission" date="2023-03" db="EMBL/GenBank/DDBJ databases">
        <title>Chromosome-scale reference genome and RAD-based genetic map of yellow starthistle (Centaurea solstitialis) reveal putative structural variation and QTLs associated with invader traits.</title>
        <authorList>
            <person name="Reatini B."/>
            <person name="Cang F.A."/>
            <person name="Jiang Q."/>
            <person name="Mckibben M.T.W."/>
            <person name="Barker M.S."/>
            <person name="Rieseberg L.H."/>
            <person name="Dlugosch K.M."/>
        </authorList>
    </citation>
    <scope>NUCLEOTIDE SEQUENCE</scope>
    <source>
        <strain evidence="8">CAN-66</strain>
        <tissue evidence="8">Leaf</tissue>
    </source>
</reference>
<accession>A0AA38U2D9</accession>
<feature type="transmembrane region" description="Helical" evidence="6">
    <location>
        <begin position="651"/>
        <end position="669"/>
    </location>
</feature>
<evidence type="ECO:0000256" key="3">
    <source>
        <dbReference type="ARBA" id="ARBA00022692"/>
    </source>
</evidence>
<protein>
    <recommendedName>
        <fullName evidence="7">EamA domain-containing protein</fullName>
    </recommendedName>
</protein>
<feature type="domain" description="EamA" evidence="7">
    <location>
        <begin position="530"/>
        <end position="668"/>
    </location>
</feature>
<name>A0AA38U2D9_9ASTR</name>
<evidence type="ECO:0000256" key="5">
    <source>
        <dbReference type="ARBA" id="ARBA00023136"/>
    </source>
</evidence>
<feature type="transmembrane region" description="Helical" evidence="6">
    <location>
        <begin position="355"/>
        <end position="374"/>
    </location>
</feature>
<feature type="transmembrane region" description="Helical" evidence="6">
    <location>
        <begin position="483"/>
        <end position="501"/>
    </location>
</feature>
<dbReference type="AlphaFoldDB" id="A0AA38U2D9"/>
<comment type="subcellular location">
    <subcellularLocation>
        <location evidence="1">Membrane</location>
        <topology evidence="1">Multi-pass membrane protein</topology>
    </subcellularLocation>
</comment>
<feature type="transmembrane region" description="Helical" evidence="6">
    <location>
        <begin position="200"/>
        <end position="221"/>
    </location>
</feature>
<organism evidence="8 9">
    <name type="scientific">Centaurea solstitialis</name>
    <name type="common">yellow star-thistle</name>
    <dbReference type="NCBI Taxonomy" id="347529"/>
    <lineage>
        <taxon>Eukaryota</taxon>
        <taxon>Viridiplantae</taxon>
        <taxon>Streptophyta</taxon>
        <taxon>Embryophyta</taxon>
        <taxon>Tracheophyta</taxon>
        <taxon>Spermatophyta</taxon>
        <taxon>Magnoliopsida</taxon>
        <taxon>eudicotyledons</taxon>
        <taxon>Gunneridae</taxon>
        <taxon>Pentapetalae</taxon>
        <taxon>asterids</taxon>
        <taxon>campanulids</taxon>
        <taxon>Asterales</taxon>
        <taxon>Asteraceae</taxon>
        <taxon>Carduoideae</taxon>
        <taxon>Cardueae</taxon>
        <taxon>Centaureinae</taxon>
        <taxon>Centaurea</taxon>
    </lineage>
</organism>
<sequence>MVMITCLDMASLTIVKAAQNGGLKSIVYIVYHNALGTLILFPFFILHIFRNVGRPPLGLRLLFRFFILGLVGLCLLQVLEYVGISYSSPTMASAIGNLIPVHTFLLAVVFRMEKIDVKSSSSRAKLLGTIIAISGAMVFTLYQGPEIFTIARSAKTSNRLFISQPSNWVLGGLLLTIAGICGAIWNVLQTATAREYPDQVTIVFFNCLFGTIQCVALSLFLEPNPSSWILQPGIGMVAVVFGAVYLTAFRSTATTWCLGKKGPVFVTMFSPFSIVIAVILGVIFLGDSLYLGSAIGAVIVAAGFYAVMWGVAKEKDKLPMMVEVAKKSPISDTGFSFSLSSRKKGGAMKSFMEKALPFLAMVMVECGEVGMITLGKAAMNNGLSNLVYVVYYNALGTVLLLPNFVIHSCRNNRRPLTLSVLIKLFGLGLLGICLLQVCAYAGINYSSPTLAAALGNLIPAFTFLFAIIFRMEKFDVRKPTSQAKALGTMVAIAGASVMTFYQGPPLFKTILDNDDLRKNILSSQQSNWILGGFLIIITCICSSSWNVFQTATVKEYPDEVTVVFPFCCFGTIQCAIFTLILERNTDVWILDTSTEWISIVFAAVFGTAVRSTVITWCLCKKGPVYVSMFKPISMVIAVVMGMMFLGDVLRLGSVIGAVIIAVGVYTVLWGQSKERNLTIDDVSMLESPTENTHLLRK</sequence>
<dbReference type="InterPro" id="IPR030184">
    <property type="entry name" value="WAT1-related"/>
</dbReference>
<dbReference type="Proteomes" id="UP001172457">
    <property type="component" value="Chromosome 1"/>
</dbReference>
<feature type="transmembrane region" description="Helical" evidence="6">
    <location>
        <begin position="61"/>
        <end position="79"/>
    </location>
</feature>
<feature type="transmembrane region" description="Helical" evidence="6">
    <location>
        <begin position="264"/>
        <end position="284"/>
    </location>
</feature>
<feature type="transmembrane region" description="Helical" evidence="6">
    <location>
        <begin position="124"/>
        <end position="142"/>
    </location>
</feature>
<dbReference type="SUPFAM" id="SSF103481">
    <property type="entry name" value="Multidrug resistance efflux transporter EmrE"/>
    <property type="match status" value="4"/>
</dbReference>